<feature type="domain" description="Anti sigma-E protein RseA N-terminal" evidence="1">
    <location>
        <begin position="17"/>
        <end position="92"/>
    </location>
</feature>
<dbReference type="PANTHER" id="PTHR38104">
    <property type="match status" value="1"/>
</dbReference>
<dbReference type="Gene3D" id="1.10.10.880">
    <property type="entry name" value="Anti sigma-E protein RseA, N-terminal domain"/>
    <property type="match status" value="1"/>
</dbReference>
<dbReference type="InterPro" id="IPR005572">
    <property type="entry name" value="Anti-sigma_E_RseA_N"/>
</dbReference>
<sequence length="255" mass="26209">MNLENQALNKSTQAACEQLSAWIDGELDDQTLSQLLAALPDLADDADCYASVQSYQVIGDLMRTAHAPCSDSLAFLNALNAKIALEPPLVAQGQPAPGDVAVPAVATAAAQAVTPAAVQDAANHSVFRWKMVAGFATVAAVAMVGWNSVGLLSNGSGNDGRQQIASAAAPQVVASAASGRPAAGSNAQGLVQQQVTVGQNSTIMLRDPRLDELLAARGQIGVTANLQMPAGFLRNATFNAEKRSDGCADKASRLC</sequence>
<dbReference type="SUPFAM" id="SSF89069">
    <property type="entry name" value="N-terminal, cytoplasmic domain of anti-sigmaE factor RseA"/>
    <property type="match status" value="1"/>
</dbReference>
<dbReference type="PANTHER" id="PTHR38104:SF1">
    <property type="entry name" value="ANTI-SIGMA-E FACTOR RSEA"/>
    <property type="match status" value="1"/>
</dbReference>
<evidence type="ECO:0000259" key="1">
    <source>
        <dbReference type="Pfam" id="PF03872"/>
    </source>
</evidence>
<dbReference type="EMBL" id="JBGBDC010000001">
    <property type="protein sequence ID" value="MEY2250118.1"/>
    <property type="molecule type" value="Genomic_DNA"/>
</dbReference>
<dbReference type="Proteomes" id="UP001562178">
    <property type="component" value="Unassembled WGS sequence"/>
</dbReference>
<evidence type="ECO:0000313" key="3">
    <source>
        <dbReference type="Proteomes" id="UP001562178"/>
    </source>
</evidence>
<organism evidence="2 3">
    <name type="scientific">Comamonas sediminis</name>
    <dbReference type="NCBI Taxonomy" id="1783360"/>
    <lineage>
        <taxon>Bacteria</taxon>
        <taxon>Pseudomonadati</taxon>
        <taxon>Pseudomonadota</taxon>
        <taxon>Betaproteobacteria</taxon>
        <taxon>Burkholderiales</taxon>
        <taxon>Comamonadaceae</taxon>
        <taxon>Comamonas</taxon>
    </lineage>
</organism>
<dbReference type="InterPro" id="IPR052383">
    <property type="entry name" value="Anti-sigma-E_RseA-like"/>
</dbReference>
<dbReference type="RefSeq" id="WP_369459049.1">
    <property type="nucleotide sequence ID" value="NZ_JBGBDC010000001.1"/>
</dbReference>
<protein>
    <submittedName>
        <fullName evidence="2">Sigma-E factor negative regulatory protein</fullName>
    </submittedName>
</protein>
<gene>
    <name evidence="2" type="ORF">AB7A72_03800</name>
</gene>
<name>A0ABV4AY21_9BURK</name>
<reference evidence="2 3" key="1">
    <citation type="journal article" date="2016" name="Int. J. Syst. Evol. Microbiol.">
        <title>Description of Comamonas sediminis sp. nov., isolated from lagoon sediments.</title>
        <authorList>
            <person name="Subhash Y."/>
            <person name="Bang J.J."/>
            <person name="You T.H."/>
            <person name="Lee S.S."/>
        </authorList>
    </citation>
    <scope>NUCLEOTIDE SEQUENCE [LARGE SCALE GENOMIC DNA]</scope>
    <source>
        <strain evidence="2 3">JCM 31169</strain>
    </source>
</reference>
<accession>A0ABV4AY21</accession>
<keyword evidence="3" id="KW-1185">Reference proteome</keyword>
<dbReference type="CDD" id="cd16328">
    <property type="entry name" value="RseA_N"/>
    <property type="match status" value="1"/>
</dbReference>
<proteinExistence type="predicted"/>
<dbReference type="InterPro" id="IPR036147">
    <property type="entry name" value="Anti-sigma_E_RseA_N_sf"/>
</dbReference>
<dbReference type="Pfam" id="PF03872">
    <property type="entry name" value="RseA_N"/>
    <property type="match status" value="1"/>
</dbReference>
<comment type="caution">
    <text evidence="2">The sequence shown here is derived from an EMBL/GenBank/DDBJ whole genome shotgun (WGS) entry which is preliminary data.</text>
</comment>
<evidence type="ECO:0000313" key="2">
    <source>
        <dbReference type="EMBL" id="MEY2250118.1"/>
    </source>
</evidence>